<comment type="PTM">
    <text evidence="13">Carboxylation is probably crucial for Mg(2+) binding and, consequently, for the gamma-phosphate positioning of ATP.</text>
</comment>
<dbReference type="InterPro" id="IPR000713">
    <property type="entry name" value="Mur_ligase_N"/>
</dbReference>
<comment type="caution">
    <text evidence="18">The sequence shown here is derived from an EMBL/GenBank/DDBJ whole genome shotgun (WGS) entry which is preliminary data.</text>
</comment>
<feature type="binding site" evidence="13">
    <location>
        <position position="460"/>
    </location>
    <ligand>
        <name>meso-2,6-diaminopimelate</name>
        <dbReference type="ChEBI" id="CHEBI:57791"/>
    </ligand>
</feature>
<evidence type="ECO:0000256" key="13">
    <source>
        <dbReference type="HAMAP-Rule" id="MF_00208"/>
    </source>
</evidence>
<dbReference type="InterPro" id="IPR013221">
    <property type="entry name" value="Mur_ligase_cen"/>
</dbReference>
<evidence type="ECO:0000256" key="4">
    <source>
        <dbReference type="ARBA" id="ARBA00022984"/>
    </source>
</evidence>
<dbReference type="GO" id="GO:0009252">
    <property type="term" value="P:peptidoglycan biosynthetic process"/>
    <property type="evidence" value="ECO:0007669"/>
    <property type="project" value="UniProtKB-UniRule"/>
</dbReference>
<keyword evidence="13" id="KW-0963">Cytoplasm</keyword>
<dbReference type="InterPro" id="IPR005761">
    <property type="entry name" value="UDP-N-AcMur-Glu-dNH2Pim_ligase"/>
</dbReference>
<comment type="pathway">
    <text evidence="13 14">Cell wall biogenesis; peptidoglycan biosynthesis.</text>
</comment>
<sequence>MQRLATLFSLPGLPDQPLQRIATDSRKVRSGDLFVALIGHQRDGREFIPQAIANGASAVLAQTEFAERHLTITTQNNVVIIYYYQLDKHLSAIAGEFYRNPSQRLALLGVTGTNGKTTIAQLLAQWVQLLRKTAAVMGTIGNGLYGKTVEALNTTGSAVDVQANLDDFVRQGAELAVMEVSSHGLVQYRVEALHFKTALFTNLSRDHLDYHHTMEAYAAAKFRLFSELACENRIINADDAIGAEWLKQLPQAVAVSCCADYKVDRQWYLYASNIDYHEDGATIEFQSAWGGGTLRSRLIGSFNVSNVLLATAAMLQLGYPIAQLCRSVQQLNGVCGRMEMFTALGKPMAIVDYAHTPDALQKAIQAARLHCKGRLWCLFGCGGDRDSGKRPLMGAIAERFADMVILTDDNPRTEDPSLILHDIQAGLRQPQHATVIHGRERALQFALQQAQPDDVVLIAGKGHEDYQILGETKLHFSDREIVQQLLLAE</sequence>
<dbReference type="NCBIfam" id="TIGR01085">
    <property type="entry name" value="murE"/>
    <property type="match status" value="1"/>
</dbReference>
<dbReference type="AlphaFoldDB" id="A0A0A3AQ85"/>
<dbReference type="NCBIfam" id="NF001126">
    <property type="entry name" value="PRK00139.1-4"/>
    <property type="match status" value="1"/>
</dbReference>
<feature type="modified residue" description="N6-carboxylysine" evidence="13">
    <location>
        <position position="221"/>
    </location>
</feature>
<evidence type="ECO:0000256" key="8">
    <source>
        <dbReference type="ARBA" id="ARBA00066633"/>
    </source>
</evidence>
<dbReference type="InterPro" id="IPR036615">
    <property type="entry name" value="Mur_ligase_C_dom_sf"/>
</dbReference>
<keyword evidence="13 18" id="KW-0436">Ligase</keyword>
<evidence type="ECO:0000256" key="6">
    <source>
        <dbReference type="ARBA" id="ARBA00023316"/>
    </source>
</evidence>
<dbReference type="NCBIfam" id="NF001124">
    <property type="entry name" value="PRK00139.1-2"/>
    <property type="match status" value="1"/>
</dbReference>
<dbReference type="HAMAP" id="MF_00208">
    <property type="entry name" value="MurE"/>
    <property type="match status" value="1"/>
</dbReference>
<dbReference type="UniPathway" id="UPA00219"/>
<evidence type="ECO:0000313" key="18">
    <source>
        <dbReference type="EMBL" id="KGQ69942.1"/>
    </source>
</evidence>
<keyword evidence="4 13" id="KW-0573">Peptidoglycan synthesis</keyword>
<feature type="binding site" evidence="13">
    <location>
        <position position="385"/>
    </location>
    <ligand>
        <name>meso-2,6-diaminopimelate</name>
        <dbReference type="ChEBI" id="CHEBI:57791"/>
    </ligand>
</feature>
<dbReference type="Pfam" id="PF08245">
    <property type="entry name" value="Mur_ligase_M"/>
    <property type="match status" value="1"/>
</dbReference>
<dbReference type="GO" id="GO:0000287">
    <property type="term" value="F:magnesium ion binding"/>
    <property type="evidence" value="ECO:0007669"/>
    <property type="project" value="UniProtKB-UniRule"/>
</dbReference>
<name>A0A0A3AQ85_9PAST</name>
<gene>
    <name evidence="13 18" type="primary">murE</name>
    <name evidence="18" type="ORF">OA57_09985</name>
</gene>
<feature type="binding site" evidence="13">
    <location>
        <position position="187"/>
    </location>
    <ligand>
        <name>UDP-N-acetyl-alpha-D-muramoyl-L-alanyl-D-glutamate</name>
        <dbReference type="ChEBI" id="CHEBI:83900"/>
    </ligand>
</feature>
<dbReference type="RefSeq" id="WP_034617087.1">
    <property type="nucleotide sequence ID" value="NZ_JSUM01000014.1"/>
</dbReference>
<keyword evidence="3 13" id="KW-0133">Cell shape</keyword>
<evidence type="ECO:0000256" key="14">
    <source>
        <dbReference type="RuleBase" id="RU004135"/>
    </source>
</evidence>
<comment type="cofactor">
    <cofactor evidence="13">
        <name>Mg(2+)</name>
        <dbReference type="ChEBI" id="CHEBI:18420"/>
    </cofactor>
</comment>
<dbReference type="GO" id="GO:0051301">
    <property type="term" value="P:cell division"/>
    <property type="evidence" value="ECO:0007669"/>
    <property type="project" value="UniProtKB-KW"/>
</dbReference>
<feature type="binding site" evidence="13">
    <location>
        <position position="153"/>
    </location>
    <ligand>
        <name>UDP-N-acetyl-alpha-D-muramoyl-L-alanyl-D-glutamate</name>
        <dbReference type="ChEBI" id="CHEBI:83900"/>
    </ligand>
</feature>
<evidence type="ECO:0000313" key="19">
    <source>
        <dbReference type="Proteomes" id="UP000030380"/>
    </source>
</evidence>
<feature type="binding site" evidence="13">
    <location>
        <position position="189"/>
    </location>
    <ligand>
        <name>UDP-N-acetyl-alpha-D-muramoyl-L-alanyl-D-glutamate</name>
        <dbReference type="ChEBI" id="CHEBI:83900"/>
    </ligand>
</feature>
<evidence type="ECO:0000259" key="15">
    <source>
        <dbReference type="Pfam" id="PF01225"/>
    </source>
</evidence>
<feature type="short sequence motif" description="Meso-diaminopimelate recognition motif" evidence="13">
    <location>
        <begin position="409"/>
        <end position="412"/>
    </location>
</feature>
<dbReference type="PANTHER" id="PTHR23135">
    <property type="entry name" value="MUR LIGASE FAMILY MEMBER"/>
    <property type="match status" value="1"/>
</dbReference>
<evidence type="ECO:0000256" key="9">
    <source>
        <dbReference type="ARBA" id="ARBA00072883"/>
    </source>
</evidence>
<dbReference type="Pfam" id="PF01225">
    <property type="entry name" value="Mur_ligase"/>
    <property type="match status" value="1"/>
</dbReference>
<dbReference type="GO" id="GO:0008360">
    <property type="term" value="P:regulation of cell shape"/>
    <property type="evidence" value="ECO:0007669"/>
    <property type="project" value="UniProtKB-KW"/>
</dbReference>
<feature type="binding site" evidence="13">
    <location>
        <position position="25"/>
    </location>
    <ligand>
        <name>UDP-N-acetyl-alpha-D-muramoyl-L-alanyl-D-glutamate</name>
        <dbReference type="ChEBI" id="CHEBI:83900"/>
    </ligand>
</feature>
<accession>A0A0A3AQ85</accession>
<dbReference type="InterPro" id="IPR036565">
    <property type="entry name" value="Mur-like_cat_sf"/>
</dbReference>
<evidence type="ECO:0000256" key="2">
    <source>
        <dbReference type="ARBA" id="ARBA00022618"/>
    </source>
</evidence>
<comment type="catalytic activity">
    <reaction evidence="7 13">
        <text>UDP-N-acetyl-alpha-D-muramoyl-L-alanyl-D-glutamate + meso-2,6-diaminopimelate + ATP = UDP-N-acetyl-alpha-D-muramoyl-L-alanyl-gamma-D-glutamyl-meso-2,6-diaminopimelate + ADP + phosphate + H(+)</text>
        <dbReference type="Rhea" id="RHEA:23676"/>
        <dbReference type="ChEBI" id="CHEBI:15378"/>
        <dbReference type="ChEBI" id="CHEBI:30616"/>
        <dbReference type="ChEBI" id="CHEBI:43474"/>
        <dbReference type="ChEBI" id="CHEBI:57791"/>
        <dbReference type="ChEBI" id="CHEBI:83900"/>
        <dbReference type="ChEBI" id="CHEBI:83905"/>
        <dbReference type="ChEBI" id="CHEBI:456216"/>
        <dbReference type="EC" id="6.3.2.13"/>
    </reaction>
</comment>
<dbReference type="Gene3D" id="3.40.1390.10">
    <property type="entry name" value="MurE/MurF, N-terminal domain"/>
    <property type="match status" value="1"/>
</dbReference>
<dbReference type="GO" id="GO:0005737">
    <property type="term" value="C:cytoplasm"/>
    <property type="evidence" value="ECO:0007669"/>
    <property type="project" value="UniProtKB-SubCell"/>
</dbReference>
<feature type="binding site" evidence="13">
    <location>
        <position position="181"/>
    </location>
    <ligand>
        <name>UDP-N-acetyl-alpha-D-muramoyl-L-alanyl-D-glutamate</name>
        <dbReference type="ChEBI" id="CHEBI:83900"/>
    </ligand>
</feature>
<dbReference type="EC" id="6.3.2.13" evidence="8 13"/>
<protein>
    <recommendedName>
        <fullName evidence="9 13">UDP-N-acetylmuramoyl-L-alanyl-D-glutamate--2,6-diaminopimelate ligase</fullName>
        <ecNumber evidence="8 13">6.3.2.13</ecNumber>
    </recommendedName>
    <alternativeName>
        <fullName evidence="10 13">Meso-A2pm-adding enzyme</fullName>
    </alternativeName>
    <alternativeName>
        <fullName evidence="11 13">Meso-diaminopimelate-adding enzyme</fullName>
    </alternativeName>
    <alternativeName>
        <fullName evidence="12 13">UDP-MurNAc-L-Ala-D-Glu:meso-diaminopimelate ligase</fullName>
    </alternativeName>
    <alternativeName>
        <fullName evidence="13">UDP-MurNAc-tripeptide synthetase</fullName>
    </alternativeName>
    <alternativeName>
        <fullName evidence="13">UDP-N-acetylmuramyl-tripeptide synthetase</fullName>
    </alternativeName>
</protein>
<dbReference type="FunFam" id="3.90.190.20:FF:000006">
    <property type="entry name" value="UDP-N-acetylmuramoyl-L-alanyl-D-glutamate--2,6-diaminopimelate ligase"/>
    <property type="match status" value="1"/>
</dbReference>
<evidence type="ECO:0000259" key="17">
    <source>
        <dbReference type="Pfam" id="PF08245"/>
    </source>
</evidence>
<evidence type="ECO:0000256" key="1">
    <source>
        <dbReference type="ARBA" id="ARBA00005898"/>
    </source>
</evidence>
<dbReference type="GO" id="GO:0071555">
    <property type="term" value="P:cell wall organization"/>
    <property type="evidence" value="ECO:0007669"/>
    <property type="project" value="UniProtKB-KW"/>
</dbReference>
<evidence type="ECO:0000256" key="5">
    <source>
        <dbReference type="ARBA" id="ARBA00023306"/>
    </source>
</evidence>
<feature type="binding site" evidence="13">
    <location>
        <begin position="154"/>
        <end position="155"/>
    </location>
    <ligand>
        <name>UDP-N-acetyl-alpha-D-muramoyl-L-alanyl-D-glutamate</name>
        <dbReference type="ChEBI" id="CHEBI:83900"/>
    </ligand>
</feature>
<keyword evidence="13" id="KW-0460">Magnesium</keyword>
<dbReference type="InterPro" id="IPR035911">
    <property type="entry name" value="MurE/MurF_N"/>
</dbReference>
<evidence type="ECO:0000256" key="7">
    <source>
        <dbReference type="ARBA" id="ARBA00050251"/>
    </source>
</evidence>
<dbReference type="EMBL" id="JSUM01000014">
    <property type="protein sequence ID" value="KGQ69942.1"/>
    <property type="molecule type" value="Genomic_DNA"/>
</dbReference>
<dbReference type="InterPro" id="IPR004101">
    <property type="entry name" value="Mur_ligase_C"/>
</dbReference>
<dbReference type="SUPFAM" id="SSF53623">
    <property type="entry name" value="MurD-like peptide ligases, catalytic domain"/>
    <property type="match status" value="1"/>
</dbReference>
<dbReference type="OrthoDB" id="9800958at2"/>
<keyword evidence="19" id="KW-1185">Reference proteome</keyword>
<dbReference type="Pfam" id="PF02875">
    <property type="entry name" value="Mur_ligase_C"/>
    <property type="match status" value="1"/>
</dbReference>
<dbReference type="SUPFAM" id="SSF63418">
    <property type="entry name" value="MurE/MurF N-terminal domain"/>
    <property type="match status" value="1"/>
</dbReference>
<dbReference type="Gene3D" id="3.40.1190.10">
    <property type="entry name" value="Mur-like, catalytic domain"/>
    <property type="match status" value="1"/>
</dbReference>
<organism evidence="18 19">
    <name type="scientific">Chelonobacter oris</name>
    <dbReference type="NCBI Taxonomy" id="505317"/>
    <lineage>
        <taxon>Bacteria</taxon>
        <taxon>Pseudomonadati</taxon>
        <taxon>Pseudomonadota</taxon>
        <taxon>Gammaproteobacteria</taxon>
        <taxon>Pasteurellales</taxon>
        <taxon>Pasteurellaceae</taxon>
        <taxon>Chelonobacter</taxon>
    </lineage>
</organism>
<evidence type="ECO:0000259" key="16">
    <source>
        <dbReference type="Pfam" id="PF02875"/>
    </source>
</evidence>
<dbReference type="NCBIfam" id="NF001123">
    <property type="entry name" value="PRK00139.1-1"/>
    <property type="match status" value="1"/>
</dbReference>
<keyword evidence="13" id="KW-0547">Nucleotide-binding</keyword>
<dbReference type="PANTHER" id="PTHR23135:SF4">
    <property type="entry name" value="UDP-N-ACETYLMURAMOYL-L-ALANYL-D-GLUTAMATE--2,6-DIAMINOPIMELATE LIGASE MURE HOMOLOG, CHLOROPLASTIC"/>
    <property type="match status" value="1"/>
</dbReference>
<feature type="binding site" evidence="13">
    <location>
        <begin position="409"/>
        <end position="412"/>
    </location>
    <ligand>
        <name>meso-2,6-diaminopimelate</name>
        <dbReference type="ChEBI" id="CHEBI:57791"/>
    </ligand>
</feature>
<proteinExistence type="inferred from homology"/>
<keyword evidence="13" id="KW-0067">ATP-binding</keyword>
<dbReference type="STRING" id="505317.OA57_09985"/>
<dbReference type="GO" id="GO:0005524">
    <property type="term" value="F:ATP binding"/>
    <property type="evidence" value="ECO:0007669"/>
    <property type="project" value="UniProtKB-UniRule"/>
</dbReference>
<comment type="subcellular location">
    <subcellularLocation>
        <location evidence="13 14">Cytoplasm</location>
    </subcellularLocation>
</comment>
<comment type="function">
    <text evidence="13">Catalyzes the addition of meso-diaminopimelic acid to the nucleotide precursor UDP-N-acetylmuramoyl-L-alanyl-D-glutamate (UMAG) in the biosynthesis of bacterial cell-wall peptidoglycan.</text>
</comment>
<reference evidence="18 19" key="1">
    <citation type="submission" date="2014-11" db="EMBL/GenBank/DDBJ databases">
        <title>Draft genome sequence of Chelonobacter oris 1662T, associated with respiratory disease in Hermann's Tortoises.</title>
        <authorList>
            <person name="Kudirkiene E."/>
            <person name="Hansen M.J."/>
            <person name="Bojesen A.M."/>
        </authorList>
    </citation>
    <scope>NUCLEOTIDE SEQUENCE [LARGE SCALE GENOMIC DNA]</scope>
    <source>
        <strain evidence="18 19">1662</strain>
    </source>
</reference>
<comment type="caution">
    <text evidence="13">Lacks conserved residue(s) required for the propagation of feature annotation.</text>
</comment>
<dbReference type="GO" id="GO:0008765">
    <property type="term" value="F:UDP-N-acetylmuramoylalanyl-D-glutamate-2,6-diaminopimelate ligase activity"/>
    <property type="evidence" value="ECO:0007669"/>
    <property type="project" value="UniProtKB-UniRule"/>
</dbReference>
<keyword evidence="2 13" id="KW-0132">Cell division</keyword>
<evidence type="ECO:0000256" key="10">
    <source>
        <dbReference type="ARBA" id="ARBA00075482"/>
    </source>
</evidence>
<dbReference type="Gene3D" id="3.90.190.20">
    <property type="entry name" value="Mur ligase, C-terminal domain"/>
    <property type="match status" value="1"/>
</dbReference>
<feature type="domain" description="Mur ligase central" evidence="17">
    <location>
        <begin position="110"/>
        <end position="313"/>
    </location>
</feature>
<dbReference type="SUPFAM" id="SSF53244">
    <property type="entry name" value="MurD-like peptide ligases, peptide-binding domain"/>
    <property type="match status" value="1"/>
</dbReference>
<feature type="domain" description="Mur ligase C-terminal" evidence="16">
    <location>
        <begin position="336"/>
        <end position="462"/>
    </location>
</feature>
<evidence type="ECO:0000256" key="3">
    <source>
        <dbReference type="ARBA" id="ARBA00022960"/>
    </source>
</evidence>
<dbReference type="Proteomes" id="UP000030380">
    <property type="component" value="Unassembled WGS sequence"/>
</dbReference>
<feature type="domain" description="Mur ligase N-terminal catalytic" evidence="15">
    <location>
        <begin position="20"/>
        <end position="98"/>
    </location>
</feature>
<keyword evidence="5 13" id="KW-0131">Cell cycle</keyword>
<comment type="similarity">
    <text evidence="1 13">Belongs to the MurCDEF family. MurE subfamily.</text>
</comment>
<evidence type="ECO:0000256" key="12">
    <source>
        <dbReference type="ARBA" id="ARBA00081560"/>
    </source>
</evidence>
<feature type="binding site" evidence="13">
    <location>
        <position position="464"/>
    </location>
    <ligand>
        <name>meso-2,6-diaminopimelate</name>
        <dbReference type="ChEBI" id="CHEBI:57791"/>
    </ligand>
</feature>
<feature type="binding site" evidence="13">
    <location>
        <begin position="112"/>
        <end position="118"/>
    </location>
    <ligand>
        <name>ATP</name>
        <dbReference type="ChEBI" id="CHEBI:30616"/>
    </ligand>
</feature>
<keyword evidence="6 13" id="KW-0961">Cell wall biogenesis/degradation</keyword>
<evidence type="ECO:0000256" key="11">
    <source>
        <dbReference type="ARBA" id="ARBA00076158"/>
    </source>
</evidence>